<evidence type="ECO:0000313" key="3">
    <source>
        <dbReference type="Proteomes" id="UP001296104"/>
    </source>
</evidence>
<name>A0AAI9EDD5_9PEZI</name>
<dbReference type="AlphaFoldDB" id="A0AAI9EDD5"/>
<protein>
    <submittedName>
        <fullName evidence="2">Uncharacterized protein</fullName>
    </submittedName>
</protein>
<dbReference type="Proteomes" id="UP001296104">
    <property type="component" value="Unassembled WGS sequence"/>
</dbReference>
<organism evidence="2 3">
    <name type="scientific">Lecanosticta acicola</name>
    <dbReference type="NCBI Taxonomy" id="111012"/>
    <lineage>
        <taxon>Eukaryota</taxon>
        <taxon>Fungi</taxon>
        <taxon>Dikarya</taxon>
        <taxon>Ascomycota</taxon>
        <taxon>Pezizomycotina</taxon>
        <taxon>Dothideomycetes</taxon>
        <taxon>Dothideomycetidae</taxon>
        <taxon>Mycosphaerellales</taxon>
        <taxon>Mycosphaerellaceae</taxon>
        <taxon>Lecanosticta</taxon>
    </lineage>
</organism>
<comment type="caution">
    <text evidence="2">The sequence shown here is derived from an EMBL/GenBank/DDBJ whole genome shotgun (WGS) entry which is preliminary data.</text>
</comment>
<sequence length="626" mass="70465">MPPRINPCSYLPRRLQIVASLTLFVLFCIIFLGTSNTDDFDPMLVRVPYGPTLQEGVHHAVSEAQHVVDHINPFGTPAHSPPPEQANSSSGEASWYSDWKWKNPFSSSVVLDEERAVLPPLQNRPPIYAYYDLSAQRKDEKSRKAESDLLHIWRRAWWAQGFKPVVLSKSEAMNNPLYRMVQKMELDRGIENELMRWLAWGNMGTGILSNFLALPMAPYDDPMLSFLRRGEYPALTRYEGLGNGLFIGAKEHVEAAVKEAVNSPALHRVKLIEEALPAGMMQSDAKHEAIAYYSDAVIKAKYAPIKEKLEDLTTVGDGLAMLPDLINSHLHQTWQNTFTKGVAVLKPMPEHTSAIVEPALAIARNLTECAISPMPASCPPNRPSCKPCVSTSMKMSVPKVFRNDSALFTIGTMPHPYTIQSVVKSTDHLDLKFIRRETQRDIWIQAATNELIGTGQSSFARLPALKDAVASEYGSSRSLWLTAEWPYSPESPKDLEELDWIFGFQLPREAMPSGESETPVPGPERRPKPAKPEYGEGPVPTDSQLQKEESLLEKAKMFIQSAGKRGMKAAVDTKEQIEAWNLADTEAWKFIRAYNARRRIERRQWEEEEAVYLGKGVLNRWIDKIT</sequence>
<dbReference type="EMBL" id="CAVMBE010000057">
    <property type="protein sequence ID" value="CAK4032019.1"/>
    <property type="molecule type" value="Genomic_DNA"/>
</dbReference>
<accession>A0AAI9EDD5</accession>
<dbReference type="PANTHER" id="PTHR42055:SF1">
    <property type="entry name" value="YALI0E03476P"/>
    <property type="match status" value="1"/>
</dbReference>
<feature type="compositionally biased region" description="Basic and acidic residues" evidence="1">
    <location>
        <begin position="523"/>
        <end position="534"/>
    </location>
</feature>
<gene>
    <name evidence="2" type="ORF">LECACI_7A007177</name>
</gene>
<reference evidence="2" key="1">
    <citation type="submission" date="2023-11" db="EMBL/GenBank/DDBJ databases">
        <authorList>
            <person name="Alioto T."/>
            <person name="Alioto T."/>
            <person name="Gomez Garrido J."/>
        </authorList>
    </citation>
    <scope>NUCLEOTIDE SEQUENCE</scope>
</reference>
<feature type="region of interest" description="Disordered" evidence="1">
    <location>
        <begin position="510"/>
        <end position="544"/>
    </location>
</feature>
<dbReference type="PANTHER" id="PTHR42055">
    <property type="entry name" value="YALI0E03476P"/>
    <property type="match status" value="1"/>
</dbReference>
<proteinExistence type="predicted"/>
<evidence type="ECO:0000313" key="2">
    <source>
        <dbReference type="EMBL" id="CAK4032019.1"/>
    </source>
</evidence>
<evidence type="ECO:0000256" key="1">
    <source>
        <dbReference type="SAM" id="MobiDB-lite"/>
    </source>
</evidence>
<keyword evidence="3" id="KW-1185">Reference proteome</keyword>